<protein>
    <recommendedName>
        <fullName evidence="3">YbaK/aminoacyl-tRNA synthetase-associated domain-containing protein</fullName>
    </recommendedName>
</protein>
<comment type="caution">
    <text evidence="1">The sequence shown here is derived from an EMBL/GenBank/DDBJ whole genome shotgun (WGS) entry which is preliminary data.</text>
</comment>
<evidence type="ECO:0000313" key="2">
    <source>
        <dbReference type="Proteomes" id="UP000076078"/>
    </source>
</evidence>
<keyword evidence="2" id="KW-1185">Reference proteome</keyword>
<dbReference type="Gene3D" id="3.90.960.10">
    <property type="entry name" value="YbaK/aminoacyl-tRNA synthetase-associated domain"/>
    <property type="match status" value="1"/>
</dbReference>
<dbReference type="PANTHER" id="PTHR30411:SF4">
    <property type="entry name" value="YBAK_AMINOACYL-TRNA SYNTHETASE-ASSOCIATED DOMAIN-CONTAINING PROTEIN"/>
    <property type="match status" value="1"/>
</dbReference>
<dbReference type="InterPro" id="IPR036754">
    <property type="entry name" value="YbaK/aa-tRNA-synt-asso_dom_sf"/>
</dbReference>
<dbReference type="Proteomes" id="UP000076078">
    <property type="component" value="Unassembled WGS sequence"/>
</dbReference>
<organism evidence="1 2">
    <name type="scientific">Tieghemostelium lacteum</name>
    <name type="common">Slime mold</name>
    <name type="synonym">Dictyostelium lacteum</name>
    <dbReference type="NCBI Taxonomy" id="361077"/>
    <lineage>
        <taxon>Eukaryota</taxon>
        <taxon>Amoebozoa</taxon>
        <taxon>Evosea</taxon>
        <taxon>Eumycetozoa</taxon>
        <taxon>Dictyostelia</taxon>
        <taxon>Dictyosteliales</taxon>
        <taxon>Raperosteliaceae</taxon>
        <taxon>Tieghemostelium</taxon>
    </lineage>
</organism>
<dbReference type="STRING" id="361077.A0A151ZGD6"/>
<gene>
    <name evidence="1" type="ORF">DLAC_05647</name>
</gene>
<proteinExistence type="predicted"/>
<name>A0A151ZGD6_TIELA</name>
<evidence type="ECO:0000313" key="1">
    <source>
        <dbReference type="EMBL" id="KYQ93038.1"/>
    </source>
</evidence>
<dbReference type="OMA" id="HIDWKLG"/>
<dbReference type="OrthoDB" id="1058301at2759"/>
<dbReference type="EMBL" id="LODT01000028">
    <property type="protein sequence ID" value="KYQ93038.1"/>
    <property type="molecule type" value="Genomic_DNA"/>
</dbReference>
<dbReference type="PANTHER" id="PTHR30411">
    <property type="entry name" value="CYTOPLASMIC PROTEIN"/>
    <property type="match status" value="1"/>
</dbReference>
<dbReference type="GO" id="GO:0002161">
    <property type="term" value="F:aminoacyl-tRNA deacylase activity"/>
    <property type="evidence" value="ECO:0007669"/>
    <property type="project" value="InterPro"/>
</dbReference>
<accession>A0A151ZGD6</accession>
<evidence type="ECO:0008006" key="3">
    <source>
        <dbReference type="Google" id="ProtNLM"/>
    </source>
</evidence>
<dbReference type="AlphaFoldDB" id="A0A151ZGD6"/>
<reference evidence="1 2" key="1">
    <citation type="submission" date="2015-12" db="EMBL/GenBank/DDBJ databases">
        <title>Dictyostelia acquired genes for synthesis and detection of signals that induce cell-type specialization by lateral gene transfer from prokaryotes.</title>
        <authorList>
            <person name="Gloeckner G."/>
            <person name="Schaap P."/>
        </authorList>
    </citation>
    <scope>NUCLEOTIDE SEQUENCE [LARGE SCALE GENOMIC DNA]</scope>
    <source>
        <strain evidence="1 2">TK</strain>
    </source>
</reference>
<dbReference type="SUPFAM" id="SSF55826">
    <property type="entry name" value="YbaK/ProRS associated domain"/>
    <property type="match status" value="1"/>
</dbReference>
<sequence length="229" mass="26255">MSKEQILCEKQNSILERLDKLKHRLDQITASDKVTANQQKIADLCKSISLESQLVRVPPPYYDWKLEQRASYLRAPSKDHLCKSLIMENTECQHTSTKDPLNSRYYCIIIQYTSKIQANKINRFLKNLNKNNDLKFNLSLAPPEISQQLTGFEYNAVAPLGTNVPIPIIISKKIMELAHNGKVWLGGGEIDLKLVVDIQHFKEKMEQTGLKVFTSDVIFDNDSNDDEDF</sequence>
<dbReference type="InParanoid" id="A0A151ZGD6"/>